<dbReference type="STRING" id="47427.A0A2H3D1D9"/>
<proteinExistence type="predicted"/>
<organism evidence="3 4">
    <name type="scientific">Armillaria gallica</name>
    <name type="common">Bulbous honey fungus</name>
    <name type="synonym">Armillaria bulbosa</name>
    <dbReference type="NCBI Taxonomy" id="47427"/>
    <lineage>
        <taxon>Eukaryota</taxon>
        <taxon>Fungi</taxon>
        <taxon>Dikarya</taxon>
        <taxon>Basidiomycota</taxon>
        <taxon>Agaricomycotina</taxon>
        <taxon>Agaricomycetes</taxon>
        <taxon>Agaricomycetidae</taxon>
        <taxon>Agaricales</taxon>
        <taxon>Marasmiineae</taxon>
        <taxon>Physalacriaceae</taxon>
        <taxon>Armillaria</taxon>
    </lineage>
</organism>
<keyword evidence="4" id="KW-1185">Reference proteome</keyword>
<accession>A0A2H3D1D9</accession>
<keyword evidence="1" id="KW-0677">Repeat</keyword>
<feature type="non-terminal residue" evidence="3">
    <location>
        <position position="82"/>
    </location>
</feature>
<name>A0A2H3D1D9_ARMGA</name>
<dbReference type="InParanoid" id="A0A2H3D1D9"/>
<dbReference type="Proteomes" id="UP000217790">
    <property type="component" value="Unassembled WGS sequence"/>
</dbReference>
<dbReference type="Pfam" id="PF24883">
    <property type="entry name" value="NPHP3_N"/>
    <property type="match status" value="1"/>
</dbReference>
<feature type="non-terminal residue" evidence="3">
    <location>
        <position position="1"/>
    </location>
</feature>
<dbReference type="AlphaFoldDB" id="A0A2H3D1D9"/>
<evidence type="ECO:0000313" key="3">
    <source>
        <dbReference type="EMBL" id="PBK89109.1"/>
    </source>
</evidence>
<evidence type="ECO:0000259" key="2">
    <source>
        <dbReference type="Pfam" id="PF24883"/>
    </source>
</evidence>
<evidence type="ECO:0000313" key="4">
    <source>
        <dbReference type="Proteomes" id="UP000217790"/>
    </source>
</evidence>
<sequence length="82" mass="9175">GTHKETIQYLLMWIMDCDDSVLWCSGLAGTGKSSLVGTLHNCLCLDMSCHSHVAAFIRYDRTSYWDSSGLITFIAYSLAMFN</sequence>
<dbReference type="EMBL" id="KZ293670">
    <property type="protein sequence ID" value="PBK89109.1"/>
    <property type="molecule type" value="Genomic_DNA"/>
</dbReference>
<protein>
    <recommendedName>
        <fullName evidence="2">Nephrocystin 3-like N-terminal domain-containing protein</fullName>
    </recommendedName>
</protein>
<feature type="domain" description="Nephrocystin 3-like N-terminal" evidence="2">
    <location>
        <begin position="12"/>
        <end position="79"/>
    </location>
</feature>
<dbReference type="InterPro" id="IPR056884">
    <property type="entry name" value="NPHP3-like_N"/>
</dbReference>
<gene>
    <name evidence="3" type="ORF">ARMGADRAFT_906649</name>
</gene>
<dbReference type="OrthoDB" id="3269932at2759"/>
<evidence type="ECO:0000256" key="1">
    <source>
        <dbReference type="ARBA" id="ARBA00022737"/>
    </source>
</evidence>
<dbReference type="OMA" id="NDARHFI"/>
<reference evidence="4" key="1">
    <citation type="journal article" date="2017" name="Nat. Ecol. Evol.">
        <title>Genome expansion and lineage-specific genetic innovations in the forest pathogenic fungi Armillaria.</title>
        <authorList>
            <person name="Sipos G."/>
            <person name="Prasanna A.N."/>
            <person name="Walter M.C."/>
            <person name="O'Connor E."/>
            <person name="Balint B."/>
            <person name="Krizsan K."/>
            <person name="Kiss B."/>
            <person name="Hess J."/>
            <person name="Varga T."/>
            <person name="Slot J."/>
            <person name="Riley R."/>
            <person name="Boka B."/>
            <person name="Rigling D."/>
            <person name="Barry K."/>
            <person name="Lee J."/>
            <person name="Mihaltcheva S."/>
            <person name="LaButti K."/>
            <person name="Lipzen A."/>
            <person name="Waldron R."/>
            <person name="Moloney N.M."/>
            <person name="Sperisen C."/>
            <person name="Kredics L."/>
            <person name="Vagvoelgyi C."/>
            <person name="Patrignani A."/>
            <person name="Fitzpatrick D."/>
            <person name="Nagy I."/>
            <person name="Doyle S."/>
            <person name="Anderson J.B."/>
            <person name="Grigoriev I.V."/>
            <person name="Gueldener U."/>
            <person name="Muensterkoetter M."/>
            <person name="Nagy L.G."/>
        </authorList>
    </citation>
    <scope>NUCLEOTIDE SEQUENCE [LARGE SCALE GENOMIC DNA]</scope>
    <source>
        <strain evidence="4">Ar21-2</strain>
    </source>
</reference>